<protein>
    <submittedName>
        <fullName evidence="2">Uncharacterized protein</fullName>
    </submittedName>
</protein>
<comment type="caution">
    <text evidence="2">The sequence shown here is derived from an EMBL/GenBank/DDBJ whole genome shotgun (WGS) entry which is preliminary data.</text>
</comment>
<feature type="region of interest" description="Disordered" evidence="1">
    <location>
        <begin position="177"/>
        <end position="276"/>
    </location>
</feature>
<evidence type="ECO:0000256" key="1">
    <source>
        <dbReference type="SAM" id="MobiDB-lite"/>
    </source>
</evidence>
<reference evidence="2" key="1">
    <citation type="submission" date="2023-10" db="EMBL/GenBank/DDBJ databases">
        <title>Genome assemblies of two species of porcelain crab, Petrolisthes cinctipes and Petrolisthes manimaculis (Anomura: Porcellanidae).</title>
        <authorList>
            <person name="Angst P."/>
        </authorList>
    </citation>
    <scope>NUCLEOTIDE SEQUENCE</scope>
    <source>
        <strain evidence="2">PB745_01</strain>
        <tissue evidence="2">Gill</tissue>
    </source>
</reference>
<sequence>MITTFHNEDTILMQRWSRMTDRTRDACCKTLDIENPASPPYDEDDPEIMDVNADNIPAAVSGLSQQNGAEPTTAAASTCPAVPTSTSTPGTSAITTNLQRPPAFRVTGAKLPPAMQVELHPHPSQQQTQPDCLHPSPQCPSATPNSTTPDIACRPPGTPQAATHHCTNYQTHATDPCHHAPGQCPHAPSEPTDDAQHHTPPPTEPDIRPLPCPATPPTQPGEHTPTPDPNEPAPVPDGFVTRMVSEPSSEQSALLSPAHSREGRHTCSGQSRVSSPHCLLRESPPVSVSPAFSGFMDESVSVPELWNCLQQRVDSTLMKSSIQQPGTMSSPRAAREQVTVTESFLSLVQVDSPPTFSQATHRLPTDTPGDTVHFSLPRNYFLSLTSTGSDEEDWTRVPSHSTQEGGSCEPFSVL</sequence>
<organism evidence="2 3">
    <name type="scientific">Petrolisthes cinctipes</name>
    <name type="common">Flat porcelain crab</name>
    <dbReference type="NCBI Taxonomy" id="88211"/>
    <lineage>
        <taxon>Eukaryota</taxon>
        <taxon>Metazoa</taxon>
        <taxon>Ecdysozoa</taxon>
        <taxon>Arthropoda</taxon>
        <taxon>Crustacea</taxon>
        <taxon>Multicrustacea</taxon>
        <taxon>Malacostraca</taxon>
        <taxon>Eumalacostraca</taxon>
        <taxon>Eucarida</taxon>
        <taxon>Decapoda</taxon>
        <taxon>Pleocyemata</taxon>
        <taxon>Anomura</taxon>
        <taxon>Galatheoidea</taxon>
        <taxon>Porcellanidae</taxon>
        <taxon>Petrolisthes</taxon>
    </lineage>
</organism>
<feature type="region of interest" description="Disordered" evidence="1">
    <location>
        <begin position="120"/>
        <end position="164"/>
    </location>
</feature>
<proteinExistence type="predicted"/>
<evidence type="ECO:0000313" key="2">
    <source>
        <dbReference type="EMBL" id="KAK3872328.1"/>
    </source>
</evidence>
<feature type="compositionally biased region" description="Polar residues" evidence="1">
    <location>
        <begin position="64"/>
        <end position="76"/>
    </location>
</feature>
<dbReference type="AlphaFoldDB" id="A0AAE1FHH7"/>
<feature type="region of interest" description="Disordered" evidence="1">
    <location>
        <begin position="389"/>
        <end position="414"/>
    </location>
</feature>
<dbReference type="EMBL" id="JAWQEG010002385">
    <property type="protein sequence ID" value="KAK3872328.1"/>
    <property type="molecule type" value="Genomic_DNA"/>
</dbReference>
<keyword evidence="3" id="KW-1185">Reference proteome</keyword>
<feature type="compositionally biased region" description="Pro residues" evidence="1">
    <location>
        <begin position="226"/>
        <end position="235"/>
    </location>
</feature>
<name>A0AAE1FHH7_PETCI</name>
<feature type="compositionally biased region" description="Pro residues" evidence="1">
    <location>
        <begin position="199"/>
        <end position="219"/>
    </location>
</feature>
<accession>A0AAE1FHH7</accession>
<dbReference type="Proteomes" id="UP001286313">
    <property type="component" value="Unassembled WGS sequence"/>
</dbReference>
<feature type="compositionally biased region" description="Polar residues" evidence="1">
    <location>
        <begin position="139"/>
        <end position="149"/>
    </location>
</feature>
<evidence type="ECO:0000313" key="3">
    <source>
        <dbReference type="Proteomes" id="UP001286313"/>
    </source>
</evidence>
<feature type="compositionally biased region" description="Polar residues" evidence="1">
    <location>
        <begin position="83"/>
        <end position="99"/>
    </location>
</feature>
<gene>
    <name evidence="2" type="ORF">Pcinc_022546</name>
</gene>
<feature type="region of interest" description="Disordered" evidence="1">
    <location>
        <begin position="64"/>
        <end position="102"/>
    </location>
</feature>